<sequence length="135" mass="15584">MLERRPIERVKPILPKKENTSKFAGKSENQFGKSSAPKGNWRNEKFERRTVPACYYCHSTEHLRPNCSQLKKGRRGELLNRVGTTDQAEALFAPYISKSLVNNVEMSFLRDTSASFDIVSRNHVSQLTLREKRSR</sequence>
<evidence type="ECO:0008006" key="4">
    <source>
        <dbReference type="Google" id="ProtNLM"/>
    </source>
</evidence>
<proteinExistence type="predicted"/>
<protein>
    <recommendedName>
        <fullName evidence="4">CCHC-type domain-containing protein</fullName>
    </recommendedName>
</protein>
<feature type="region of interest" description="Disordered" evidence="1">
    <location>
        <begin position="1"/>
        <end position="44"/>
    </location>
</feature>
<accession>A0A4Y2DJH3</accession>
<gene>
    <name evidence="2" type="ORF">AVEN_262895_1</name>
</gene>
<feature type="compositionally biased region" description="Basic and acidic residues" evidence="1">
    <location>
        <begin position="1"/>
        <end position="20"/>
    </location>
</feature>
<dbReference type="Proteomes" id="UP000499080">
    <property type="component" value="Unassembled WGS sequence"/>
</dbReference>
<name>A0A4Y2DJH3_ARAVE</name>
<organism evidence="2 3">
    <name type="scientific">Araneus ventricosus</name>
    <name type="common">Orbweaver spider</name>
    <name type="synonym">Epeira ventricosa</name>
    <dbReference type="NCBI Taxonomy" id="182803"/>
    <lineage>
        <taxon>Eukaryota</taxon>
        <taxon>Metazoa</taxon>
        <taxon>Ecdysozoa</taxon>
        <taxon>Arthropoda</taxon>
        <taxon>Chelicerata</taxon>
        <taxon>Arachnida</taxon>
        <taxon>Araneae</taxon>
        <taxon>Araneomorphae</taxon>
        <taxon>Entelegynae</taxon>
        <taxon>Araneoidea</taxon>
        <taxon>Araneidae</taxon>
        <taxon>Araneus</taxon>
    </lineage>
</organism>
<dbReference type="OrthoDB" id="2593073at2759"/>
<dbReference type="AlphaFoldDB" id="A0A4Y2DJH3"/>
<evidence type="ECO:0000256" key="1">
    <source>
        <dbReference type="SAM" id="MobiDB-lite"/>
    </source>
</evidence>
<dbReference type="EMBL" id="BGPR01000363">
    <property type="protein sequence ID" value="GBM15725.1"/>
    <property type="molecule type" value="Genomic_DNA"/>
</dbReference>
<comment type="caution">
    <text evidence="2">The sequence shown here is derived from an EMBL/GenBank/DDBJ whole genome shotgun (WGS) entry which is preliminary data.</text>
</comment>
<keyword evidence="3" id="KW-1185">Reference proteome</keyword>
<evidence type="ECO:0000313" key="2">
    <source>
        <dbReference type="EMBL" id="GBM15725.1"/>
    </source>
</evidence>
<evidence type="ECO:0000313" key="3">
    <source>
        <dbReference type="Proteomes" id="UP000499080"/>
    </source>
</evidence>
<reference evidence="2 3" key="1">
    <citation type="journal article" date="2019" name="Sci. Rep.">
        <title>Orb-weaving spider Araneus ventricosus genome elucidates the spidroin gene catalogue.</title>
        <authorList>
            <person name="Kono N."/>
            <person name="Nakamura H."/>
            <person name="Ohtoshi R."/>
            <person name="Moran D.A.P."/>
            <person name="Shinohara A."/>
            <person name="Yoshida Y."/>
            <person name="Fujiwara M."/>
            <person name="Mori M."/>
            <person name="Tomita M."/>
            <person name="Arakawa K."/>
        </authorList>
    </citation>
    <scope>NUCLEOTIDE SEQUENCE [LARGE SCALE GENOMIC DNA]</scope>
</reference>